<dbReference type="PIRSF" id="PIRSF031715">
    <property type="entry name" value="Cob_chel_CobT"/>
    <property type="match status" value="1"/>
</dbReference>
<feature type="domain" description="Cobalamin biosynthesis protein CobT VWA" evidence="2">
    <location>
        <begin position="577"/>
        <end position="780"/>
    </location>
</feature>
<dbReference type="AlphaFoldDB" id="A0A5M9QWU2"/>
<dbReference type="PANTHER" id="PTHR41248:SF1">
    <property type="entry name" value="NORD PROTEIN"/>
    <property type="match status" value="1"/>
</dbReference>
<feature type="compositionally biased region" description="Acidic residues" evidence="1">
    <location>
        <begin position="396"/>
        <end position="405"/>
    </location>
</feature>
<feature type="compositionally biased region" description="Acidic residues" evidence="1">
    <location>
        <begin position="298"/>
        <end position="338"/>
    </location>
</feature>
<feature type="region of interest" description="Disordered" evidence="1">
    <location>
        <begin position="227"/>
        <end position="454"/>
    </location>
</feature>
<dbReference type="PANTHER" id="PTHR41248">
    <property type="entry name" value="NORD PROTEIN"/>
    <property type="match status" value="1"/>
</dbReference>
<feature type="compositionally biased region" description="Gly residues" evidence="1">
    <location>
        <begin position="376"/>
        <end position="385"/>
    </location>
</feature>
<protein>
    <submittedName>
        <fullName evidence="3">Porphyrin biosynthesis protein</fullName>
    </submittedName>
</protein>
<evidence type="ECO:0000313" key="3">
    <source>
        <dbReference type="EMBL" id="KAA8713013.1"/>
    </source>
</evidence>
<accession>A0A5M9QWU2</accession>
<gene>
    <name evidence="3" type="ORF">F4V73_18025</name>
</gene>
<evidence type="ECO:0000259" key="2">
    <source>
        <dbReference type="Pfam" id="PF11775"/>
    </source>
</evidence>
<organism evidence="3 4">
    <name type="scientific">Morganella psychrotolerans</name>
    <dbReference type="NCBI Taxonomy" id="368603"/>
    <lineage>
        <taxon>Bacteria</taxon>
        <taxon>Pseudomonadati</taxon>
        <taxon>Pseudomonadota</taxon>
        <taxon>Gammaproteobacteria</taxon>
        <taxon>Enterobacterales</taxon>
        <taxon>Morganellaceae</taxon>
        <taxon>Morganella</taxon>
    </lineage>
</organism>
<name>A0A5M9QWU2_9GAMM</name>
<dbReference type="Gene3D" id="3.40.50.410">
    <property type="entry name" value="von Willebrand factor, type A domain"/>
    <property type="match status" value="1"/>
</dbReference>
<comment type="caution">
    <text evidence="3">The sequence shown here is derived from an EMBL/GenBank/DDBJ whole genome shotgun (WGS) entry which is preliminary data.</text>
</comment>
<dbReference type="InterPro" id="IPR051928">
    <property type="entry name" value="NorD/CobT"/>
</dbReference>
<dbReference type="Pfam" id="PF06213">
    <property type="entry name" value="CobT"/>
    <property type="match status" value="1"/>
</dbReference>
<dbReference type="EMBL" id="VXKB01000008">
    <property type="protein sequence ID" value="KAA8713013.1"/>
    <property type="molecule type" value="Genomic_DNA"/>
</dbReference>
<dbReference type="GO" id="GO:0009236">
    <property type="term" value="P:cobalamin biosynthetic process"/>
    <property type="evidence" value="ECO:0007669"/>
    <property type="project" value="InterPro"/>
</dbReference>
<dbReference type="InterPro" id="IPR025861">
    <property type="entry name" value="CobT_VWA_dom"/>
</dbReference>
<feature type="compositionally biased region" description="Basic and acidic residues" evidence="1">
    <location>
        <begin position="227"/>
        <end position="297"/>
    </location>
</feature>
<dbReference type="Pfam" id="PF11775">
    <property type="entry name" value="CobT_C"/>
    <property type="match status" value="1"/>
</dbReference>
<evidence type="ECO:0000313" key="4">
    <source>
        <dbReference type="Proteomes" id="UP000322181"/>
    </source>
</evidence>
<dbReference type="RefSeq" id="WP_150385169.1">
    <property type="nucleotide sequence ID" value="NZ_BAAAFS010000007.1"/>
</dbReference>
<evidence type="ECO:0000256" key="1">
    <source>
        <dbReference type="SAM" id="MobiDB-lite"/>
    </source>
</evidence>
<dbReference type="InterPro" id="IPR006538">
    <property type="entry name" value="CobT"/>
</dbReference>
<dbReference type="Proteomes" id="UP000322181">
    <property type="component" value="Unassembled WGS sequence"/>
</dbReference>
<feature type="compositionally biased region" description="Acidic residues" evidence="1">
    <location>
        <begin position="417"/>
        <end position="430"/>
    </location>
</feature>
<dbReference type="SUPFAM" id="SSF53300">
    <property type="entry name" value="vWA-like"/>
    <property type="match status" value="1"/>
</dbReference>
<proteinExistence type="predicted"/>
<reference evidence="3 4" key="1">
    <citation type="submission" date="2019-09" db="EMBL/GenBank/DDBJ databases">
        <title>Draft genome sequence of various Type strains from the CCUG.</title>
        <authorList>
            <person name="Pineiro-Iglesias B."/>
            <person name="Tunovic T."/>
            <person name="Unosson C."/>
            <person name="Inganas E."/>
            <person name="Ohlen M."/>
            <person name="Cardew S."/>
            <person name="Jensie-Markopoulos S."/>
            <person name="Salva-Serra F."/>
            <person name="Jaen-Luchoro D."/>
            <person name="Karlsson R."/>
            <person name="Svensson-Stadler L."/>
            <person name="Chun J."/>
            <person name="Moore E."/>
        </authorList>
    </citation>
    <scope>NUCLEOTIDE SEQUENCE [LARGE SCALE GENOMIC DNA]</scope>
    <source>
        <strain evidence="3 4">CCUG 53682T</strain>
    </source>
</reference>
<feature type="compositionally biased region" description="Basic and acidic residues" evidence="1">
    <location>
        <begin position="343"/>
        <end position="371"/>
    </location>
</feature>
<dbReference type="InterPro" id="IPR036465">
    <property type="entry name" value="vWFA_dom_sf"/>
</dbReference>
<sequence length="787" mass="86335">MAIKPGIRDEVLSFRESVQTVVSLLSSKKIRVVDYGTKAYCAYNKKTGELEYINIPSIPDTASDALLNAIRGFIDHEVAHVLFTDQSIAKLLDGKKAFHVWNVIEDTFIERKMALMFPGSRKNLIKTQQHIINSFFGKNIKDLINACGSDTRKMFLEVFLMPVSRALCGHTPFIDFMEPYWDWFESEMAILDSFNYRVRINRITKSEGAAKLAADLIKAFRVADEKAAEEKSKKEDKDKLPDPSKKASEETKPGDEDGESSDKPEPTDEKSEDKAEKITEDDKASYKEKDEHDKVSDDTYDTSSDTDDNPDNIEEDTPETDEFSSDEPDETPEPDGDGLPDLTPDRESEEKPESKSDELGESSDEKSKAGTDELSGGSGGAGSGDTGEEPSHLDIGGDEDHDDPAETPLSDSKSDPDGDGEPADDGESLSESDKKELESDDAPETLSTEDAANDMISEEIKSVGARTYTPLTRSNDFIGLLENAHAFIKKTPKELTDGVLWNVDCKDYVFNEKNGLMLFRRYVEPRLSAKSQTLSKDLERAIASKNRVQKVNGLRRGKINSSSLWKVAVPAINDDRVFFKKHDHKAVNAAVQLVIDLSGSMGGSRIEIAVAAAYVLSDALDRIKIPNIITGFTTAGCMGVSSSRSASRIEPLFMPTLKNWNEKANSSTCMARLGLCTNSIPLANNADGESILALAHHHNGRTEDKQIMLVLSDGAPCAAGRGFSGHLVDVVDFITNKTAIDILAVGIQSSAPAHYYKHHTEVDSVDDLPKTVISAIRNLLLTGKAGF</sequence>